<gene>
    <name evidence="2" type="ORF">LAV_00205</name>
</gene>
<keyword evidence="1" id="KW-0175">Coiled coil</keyword>
<proteinExistence type="predicted"/>
<feature type="coiled-coil region" evidence="1">
    <location>
        <begin position="82"/>
        <end position="111"/>
    </location>
</feature>
<evidence type="ECO:0000313" key="2">
    <source>
        <dbReference type="EMBL" id="ARK07580.1"/>
    </source>
</evidence>
<dbReference type="EMBL" id="KY629563">
    <property type="protein sequence ID" value="ARK07580.1"/>
    <property type="molecule type" value="Genomic_DNA"/>
</dbReference>
<evidence type="ECO:0000313" key="3">
    <source>
        <dbReference type="Proteomes" id="UP000223906"/>
    </source>
</evidence>
<reference evidence="2 3" key="1">
    <citation type="submission" date="2017-02" db="EMBL/GenBank/DDBJ databases">
        <title>The first characterized phage against a member of the ecologically important #sphingomonads reveals high dissimilarity against all other known phages.</title>
        <authorList>
            <person name="Nielsen T.K."/>
            <person name="Carstens A.B."/>
            <person name="Kot W."/>
            <person name="Lametsch R."/>
            <person name="Neve H."/>
            <person name="Hansen L.H."/>
        </authorList>
    </citation>
    <scope>NUCLEOTIDE SEQUENCE [LARGE SCALE GENOMIC DNA]</scope>
</reference>
<evidence type="ECO:0000256" key="1">
    <source>
        <dbReference type="SAM" id="Coils"/>
    </source>
</evidence>
<dbReference type="Proteomes" id="UP000223906">
    <property type="component" value="Segment"/>
</dbReference>
<organism evidence="2 3">
    <name type="scientific">Sphingobium phage Lacusarx</name>
    <dbReference type="NCBI Taxonomy" id="1980139"/>
    <lineage>
        <taxon>Viruses</taxon>
        <taxon>Duplodnaviria</taxon>
        <taxon>Heunggongvirae</taxon>
        <taxon>Uroviricota</taxon>
        <taxon>Caudoviricetes</taxon>
        <taxon>Lacusarxvirus</taxon>
        <taxon>Lacusarxvirus lacusarx</taxon>
    </lineage>
</organism>
<protein>
    <submittedName>
        <fullName evidence="2">Uncharacterized protein</fullName>
    </submittedName>
</protein>
<keyword evidence="3" id="KW-1185">Reference proteome</keyword>
<name>A0A1W6DX42_9CAUD</name>
<sequence>MASHNIGYHTRKAGQNSVKVAGGSFGGGFDLETANRLVKAHFTVAVKPSGSLVFVDREGREVTLYVTVDPAATEAGKAALAADQRRREIARKEEEGKREELERLLDDMSLDDALHLLRGQKKRP</sequence>
<accession>A0A1W6DX42</accession>